<feature type="transmembrane region" description="Helical" evidence="7">
    <location>
        <begin position="255"/>
        <end position="274"/>
    </location>
</feature>
<evidence type="ECO:0000256" key="6">
    <source>
        <dbReference type="ARBA" id="ARBA00023136"/>
    </source>
</evidence>
<keyword evidence="3" id="KW-1003">Cell membrane</keyword>
<evidence type="ECO:0000256" key="5">
    <source>
        <dbReference type="ARBA" id="ARBA00022989"/>
    </source>
</evidence>
<dbReference type="Proteomes" id="UP000199147">
    <property type="component" value="Unassembled WGS sequence"/>
</dbReference>
<feature type="transmembrane region" description="Helical" evidence="7">
    <location>
        <begin position="100"/>
        <end position="121"/>
    </location>
</feature>
<dbReference type="AlphaFoldDB" id="A0A0H5RNY2"/>
<reference evidence="10" key="1">
    <citation type="submission" date="2015-07" db="EMBL/GenBank/DDBJ databases">
        <authorList>
            <person name="Urmite Genomes"/>
        </authorList>
    </citation>
    <scope>NUCLEOTIDE SEQUENCE [LARGE SCALE GENOMIC DNA]</scope>
    <source>
        <strain evidence="10">type strain: ATCC 49404</strain>
    </source>
</reference>
<evidence type="ECO:0000313" key="10">
    <source>
        <dbReference type="Proteomes" id="UP000199147"/>
    </source>
</evidence>
<keyword evidence="2 7" id="KW-0813">Transport</keyword>
<dbReference type="InterPro" id="IPR035906">
    <property type="entry name" value="MetI-like_sf"/>
</dbReference>
<keyword evidence="4 7" id="KW-0812">Transmembrane</keyword>
<dbReference type="EMBL" id="CWKH01000001">
    <property type="protein sequence ID" value="CRZ15192.1"/>
    <property type="molecule type" value="Genomic_DNA"/>
</dbReference>
<dbReference type="RefSeq" id="WP_162839214.1">
    <property type="nucleotide sequence ID" value="NZ_CWKH01000001.1"/>
</dbReference>
<evidence type="ECO:0000256" key="7">
    <source>
        <dbReference type="RuleBase" id="RU363032"/>
    </source>
</evidence>
<gene>
    <name evidence="9" type="ORF">BN2156_02052</name>
</gene>
<dbReference type="GO" id="GO:0055085">
    <property type="term" value="P:transmembrane transport"/>
    <property type="evidence" value="ECO:0007669"/>
    <property type="project" value="InterPro"/>
</dbReference>
<dbReference type="InterPro" id="IPR000515">
    <property type="entry name" value="MetI-like"/>
</dbReference>
<dbReference type="Gene3D" id="1.10.3720.10">
    <property type="entry name" value="MetI-like"/>
    <property type="match status" value="1"/>
</dbReference>
<evidence type="ECO:0000256" key="3">
    <source>
        <dbReference type="ARBA" id="ARBA00022475"/>
    </source>
</evidence>
<protein>
    <submittedName>
        <fullName evidence="9">Carbohydrate ABC transporter membrane protein 1, CUT1 family</fullName>
    </submittedName>
</protein>
<evidence type="ECO:0000256" key="2">
    <source>
        <dbReference type="ARBA" id="ARBA00022448"/>
    </source>
</evidence>
<comment type="subcellular location">
    <subcellularLocation>
        <location evidence="1 7">Cell membrane</location>
        <topology evidence="1 7">Multi-pass membrane protein</topology>
    </subcellularLocation>
</comment>
<keyword evidence="10" id="KW-1185">Reference proteome</keyword>
<proteinExistence type="inferred from homology"/>
<feature type="transmembrane region" description="Helical" evidence="7">
    <location>
        <begin position="141"/>
        <end position="171"/>
    </location>
</feature>
<dbReference type="PROSITE" id="PS50928">
    <property type="entry name" value="ABC_TM1"/>
    <property type="match status" value="1"/>
</dbReference>
<sequence length="282" mass="31049" precursor="true">MRRFRYGMMAPFATVFAVAIGFPLVYAVYLSFVDKKLTSQRPAQFVGIDNYTKAFQGKFIGSLGVTATYVVIAVVAELVLALLIALALQRQRWMKDLTRSVLLIPMFITPIAVALVFRFLLNSQLGVIPSALHKVGIDHDFFGSGSALFTLIAIDVWQWTPFLVLLLVAGLESMPKQPLEAAKVDGASGLYTLFRVTLPLLSPVLTVAVMLRALDALKVFEYVYATTRGGPGTETETIQYLMYQTGIQFFRLGEASAMACLVLAFVLAVIVVVYRRMEKSAA</sequence>
<keyword evidence="6 7" id="KW-0472">Membrane</keyword>
<name>A0A0H5RNY2_9MYCO</name>
<evidence type="ECO:0000313" key="9">
    <source>
        <dbReference type="EMBL" id="CRZ15192.1"/>
    </source>
</evidence>
<organism evidence="9 10">
    <name type="scientific">Mycolicibacterium neworleansense</name>
    <dbReference type="NCBI Taxonomy" id="146018"/>
    <lineage>
        <taxon>Bacteria</taxon>
        <taxon>Bacillati</taxon>
        <taxon>Actinomycetota</taxon>
        <taxon>Actinomycetes</taxon>
        <taxon>Mycobacteriales</taxon>
        <taxon>Mycobacteriaceae</taxon>
        <taxon>Mycolicibacterium</taxon>
    </lineage>
</organism>
<evidence type="ECO:0000256" key="4">
    <source>
        <dbReference type="ARBA" id="ARBA00022692"/>
    </source>
</evidence>
<dbReference type="SUPFAM" id="SSF161098">
    <property type="entry name" value="MetI-like"/>
    <property type="match status" value="1"/>
</dbReference>
<evidence type="ECO:0000259" key="8">
    <source>
        <dbReference type="PROSITE" id="PS50928"/>
    </source>
</evidence>
<dbReference type="PANTHER" id="PTHR43005">
    <property type="entry name" value="BLR7065 PROTEIN"/>
    <property type="match status" value="1"/>
</dbReference>
<dbReference type="GO" id="GO:0005886">
    <property type="term" value="C:plasma membrane"/>
    <property type="evidence" value="ECO:0007669"/>
    <property type="project" value="UniProtKB-SubCell"/>
</dbReference>
<feature type="transmembrane region" description="Helical" evidence="7">
    <location>
        <begin position="192"/>
        <end position="214"/>
    </location>
</feature>
<dbReference type="CDD" id="cd06261">
    <property type="entry name" value="TM_PBP2"/>
    <property type="match status" value="1"/>
</dbReference>
<feature type="transmembrane region" description="Helical" evidence="7">
    <location>
        <begin position="67"/>
        <end position="88"/>
    </location>
</feature>
<evidence type="ECO:0000256" key="1">
    <source>
        <dbReference type="ARBA" id="ARBA00004651"/>
    </source>
</evidence>
<feature type="domain" description="ABC transmembrane type-1" evidence="8">
    <location>
        <begin position="63"/>
        <end position="273"/>
    </location>
</feature>
<dbReference type="Pfam" id="PF00528">
    <property type="entry name" value="BPD_transp_1"/>
    <property type="match status" value="1"/>
</dbReference>
<keyword evidence="5 7" id="KW-1133">Transmembrane helix</keyword>
<accession>A0A0H5RNY2</accession>
<comment type="similarity">
    <text evidence="7">Belongs to the binding-protein-dependent transport system permease family.</text>
</comment>
<dbReference type="PANTHER" id="PTHR43005:SF1">
    <property type="entry name" value="SPERMIDINE_PUTRESCINE TRANSPORT SYSTEM PERMEASE PROTEIN"/>
    <property type="match status" value="1"/>
</dbReference>
<dbReference type="STRING" id="146018.BN2156_02052"/>